<evidence type="ECO:0000313" key="1">
    <source>
        <dbReference type="EMBL" id="TWF43909.1"/>
    </source>
</evidence>
<sequence length="60" mass="6365">MTQKTLVEVSVPQADGSTLPYGIMNADQAAKLCDETFQKDVAHEPLAADGPPNQLPVEAI</sequence>
<gene>
    <name evidence="1" type="ORF">FHW37_11861</name>
</gene>
<accession>A0A561Q0N7</accession>
<proteinExistence type="predicted"/>
<organism evidence="1 2">
    <name type="scientific">Neorhizobium alkalisoli</name>
    <dbReference type="NCBI Taxonomy" id="528178"/>
    <lineage>
        <taxon>Bacteria</taxon>
        <taxon>Pseudomonadati</taxon>
        <taxon>Pseudomonadota</taxon>
        <taxon>Alphaproteobacteria</taxon>
        <taxon>Hyphomicrobiales</taxon>
        <taxon>Rhizobiaceae</taxon>
        <taxon>Rhizobium/Agrobacterium group</taxon>
        <taxon>Neorhizobium</taxon>
    </lineage>
</organism>
<dbReference type="AlphaFoldDB" id="A0A561Q0N7"/>
<evidence type="ECO:0000313" key="2">
    <source>
        <dbReference type="Proteomes" id="UP000320653"/>
    </source>
</evidence>
<dbReference type="EMBL" id="VIWP01000018">
    <property type="protein sequence ID" value="TWF43909.1"/>
    <property type="molecule type" value="Genomic_DNA"/>
</dbReference>
<protein>
    <submittedName>
        <fullName evidence="1">Uncharacterized protein</fullName>
    </submittedName>
</protein>
<dbReference type="Proteomes" id="UP000320653">
    <property type="component" value="Unassembled WGS sequence"/>
</dbReference>
<dbReference type="RefSeq" id="WP_186458505.1">
    <property type="nucleotide sequence ID" value="NZ_VIWP01000018.1"/>
</dbReference>
<reference evidence="1 2" key="1">
    <citation type="submission" date="2019-06" db="EMBL/GenBank/DDBJ databases">
        <title>Sorghum-associated microbial communities from plants grown in Nebraska, USA.</title>
        <authorList>
            <person name="Schachtman D."/>
        </authorList>
    </citation>
    <scope>NUCLEOTIDE SEQUENCE [LARGE SCALE GENOMIC DNA]</scope>
    <source>
        <strain evidence="1 2">1225</strain>
    </source>
</reference>
<keyword evidence="2" id="KW-1185">Reference proteome</keyword>
<name>A0A561Q0N7_9HYPH</name>
<comment type="caution">
    <text evidence="1">The sequence shown here is derived from an EMBL/GenBank/DDBJ whole genome shotgun (WGS) entry which is preliminary data.</text>
</comment>